<keyword evidence="3" id="KW-1185">Reference proteome</keyword>
<dbReference type="EMBL" id="JACSPV010000041">
    <property type="protein sequence ID" value="MBD8006927.1"/>
    <property type="molecule type" value="Genomic_DNA"/>
</dbReference>
<feature type="transmembrane region" description="Helical" evidence="1">
    <location>
        <begin position="5"/>
        <end position="21"/>
    </location>
</feature>
<dbReference type="RefSeq" id="WP_191815214.1">
    <property type="nucleotide sequence ID" value="NZ_JACSPV010000041.1"/>
</dbReference>
<evidence type="ECO:0000256" key="1">
    <source>
        <dbReference type="SAM" id="Phobius"/>
    </source>
</evidence>
<name>A0ABR8VQ89_9BACI</name>
<sequence length="73" mass="8603">MEWKAFFITLMIVIVIILLQWPRLKVNPSKDKAAFMVLLVIGLAFSLFDLQRMKGPITLRESLFKPFIEYMLK</sequence>
<comment type="caution">
    <text evidence="2">The sequence shown here is derived from an EMBL/GenBank/DDBJ whole genome shotgun (WGS) entry which is preliminary data.</text>
</comment>
<reference evidence="2 3" key="1">
    <citation type="submission" date="2020-08" db="EMBL/GenBank/DDBJ databases">
        <title>A Genomic Blueprint of the Chicken Gut Microbiome.</title>
        <authorList>
            <person name="Gilroy R."/>
            <person name="Ravi A."/>
            <person name="Getino M."/>
            <person name="Pursley I."/>
            <person name="Horton D.L."/>
            <person name="Alikhan N.-F."/>
            <person name="Baker D."/>
            <person name="Gharbi K."/>
            <person name="Hall N."/>
            <person name="Watson M."/>
            <person name="Adriaenssens E.M."/>
            <person name="Foster-Nyarko E."/>
            <person name="Jarju S."/>
            <person name="Secka A."/>
            <person name="Antonio M."/>
            <person name="Oren A."/>
            <person name="Chaudhuri R."/>
            <person name="La Ragione R.M."/>
            <person name="Hildebrand F."/>
            <person name="Pallen M.J."/>
        </authorList>
    </citation>
    <scope>NUCLEOTIDE SEQUENCE [LARGE SCALE GENOMIC DNA]</scope>
    <source>
        <strain evidence="2 3">Sa1BUA2</strain>
    </source>
</reference>
<organism evidence="2 3">
    <name type="scientific">Bacillus norwichensis</name>
    <dbReference type="NCBI Taxonomy" id="2762217"/>
    <lineage>
        <taxon>Bacteria</taxon>
        <taxon>Bacillati</taxon>
        <taxon>Bacillota</taxon>
        <taxon>Bacilli</taxon>
        <taxon>Bacillales</taxon>
        <taxon>Bacillaceae</taxon>
        <taxon>Bacillus</taxon>
    </lineage>
</organism>
<evidence type="ECO:0000313" key="2">
    <source>
        <dbReference type="EMBL" id="MBD8006927.1"/>
    </source>
</evidence>
<gene>
    <name evidence="2" type="ORF">H9631_17815</name>
</gene>
<proteinExistence type="predicted"/>
<evidence type="ECO:0000313" key="3">
    <source>
        <dbReference type="Proteomes" id="UP000648182"/>
    </source>
</evidence>
<keyword evidence="1" id="KW-0472">Membrane</keyword>
<keyword evidence="1" id="KW-1133">Transmembrane helix</keyword>
<dbReference type="Proteomes" id="UP000648182">
    <property type="component" value="Unassembled WGS sequence"/>
</dbReference>
<feature type="transmembrane region" description="Helical" evidence="1">
    <location>
        <begin position="33"/>
        <end position="50"/>
    </location>
</feature>
<accession>A0ABR8VQ89</accession>
<keyword evidence="1" id="KW-0812">Transmembrane</keyword>
<protein>
    <submittedName>
        <fullName evidence="2">Uncharacterized protein</fullName>
    </submittedName>
</protein>